<reference evidence="1" key="1">
    <citation type="submission" date="2023-06" db="EMBL/GenBank/DDBJ databases">
        <authorList>
            <consortium name="Lawrence Berkeley National Laboratory"/>
            <person name="Ahrendt S."/>
            <person name="Sahu N."/>
            <person name="Indic B."/>
            <person name="Wong-Bajracharya J."/>
            <person name="Merenyi Z."/>
            <person name="Ke H.-M."/>
            <person name="Monk M."/>
            <person name="Kocsube S."/>
            <person name="Drula E."/>
            <person name="Lipzen A."/>
            <person name="Balint B."/>
            <person name="Henrissat B."/>
            <person name="Andreopoulos B."/>
            <person name="Martin F.M."/>
            <person name="Harder C.B."/>
            <person name="Rigling D."/>
            <person name="Ford K.L."/>
            <person name="Foster G.D."/>
            <person name="Pangilinan J."/>
            <person name="Papanicolaou A."/>
            <person name="Barry K."/>
            <person name="LaButti K."/>
            <person name="Viragh M."/>
            <person name="Koriabine M."/>
            <person name="Yan M."/>
            <person name="Riley R."/>
            <person name="Champramary S."/>
            <person name="Plett K.L."/>
            <person name="Tsai I.J."/>
            <person name="Slot J."/>
            <person name="Sipos G."/>
            <person name="Plett J."/>
            <person name="Nagy L.G."/>
            <person name="Grigoriev I.V."/>
        </authorList>
    </citation>
    <scope>NUCLEOTIDE SEQUENCE</scope>
    <source>
        <strain evidence="1">FPL87.14</strain>
    </source>
</reference>
<dbReference type="Proteomes" id="UP001175226">
    <property type="component" value="Unassembled WGS sequence"/>
</dbReference>
<accession>A0AA39K1C7</accession>
<dbReference type="InterPro" id="IPR036477">
    <property type="entry name" value="Formyl_transf_N_sf"/>
</dbReference>
<name>A0AA39K1C7_9AGAR</name>
<protein>
    <submittedName>
        <fullName evidence="1">Uncharacterized protein</fullName>
    </submittedName>
</protein>
<evidence type="ECO:0000313" key="2">
    <source>
        <dbReference type="Proteomes" id="UP001175226"/>
    </source>
</evidence>
<sequence>MPEATTNLRHSWVRKLSAVSMGPNFEYGPFYANYGTIPFDAAEVYMIQSLDLSAGITLFHMLMFCLPAKSLMSLETLGKKALVFPTKFIRRANTNNQPPNIKPFPNDGLGVLIEETPRRRLMTPIWLGGVDHPNETRRLNVRPSLLPRFRGPAPIQHILDGSSETGVLVVRKTPETWGSVKMTIAPNEMYFNLPDSSAL</sequence>
<comment type="caution">
    <text evidence="1">The sequence shown here is derived from an EMBL/GenBank/DDBJ whole genome shotgun (WGS) entry which is preliminary data.</text>
</comment>
<dbReference type="SUPFAM" id="SSF53328">
    <property type="entry name" value="Formyltransferase"/>
    <property type="match status" value="1"/>
</dbReference>
<evidence type="ECO:0000313" key="1">
    <source>
        <dbReference type="EMBL" id="KAK0452588.1"/>
    </source>
</evidence>
<dbReference type="AlphaFoldDB" id="A0AA39K1C7"/>
<keyword evidence="2" id="KW-1185">Reference proteome</keyword>
<gene>
    <name evidence="1" type="ORF">EV421DRAFT_1731206</name>
</gene>
<proteinExistence type="predicted"/>
<dbReference type="EMBL" id="JAUEPT010000004">
    <property type="protein sequence ID" value="KAK0452588.1"/>
    <property type="molecule type" value="Genomic_DNA"/>
</dbReference>
<dbReference type="Gene3D" id="3.40.50.170">
    <property type="entry name" value="Formyl transferase, N-terminal domain"/>
    <property type="match status" value="1"/>
</dbReference>
<organism evidence="1 2">
    <name type="scientific">Armillaria borealis</name>
    <dbReference type="NCBI Taxonomy" id="47425"/>
    <lineage>
        <taxon>Eukaryota</taxon>
        <taxon>Fungi</taxon>
        <taxon>Dikarya</taxon>
        <taxon>Basidiomycota</taxon>
        <taxon>Agaricomycotina</taxon>
        <taxon>Agaricomycetes</taxon>
        <taxon>Agaricomycetidae</taxon>
        <taxon>Agaricales</taxon>
        <taxon>Marasmiineae</taxon>
        <taxon>Physalacriaceae</taxon>
        <taxon>Armillaria</taxon>
    </lineage>
</organism>